<proteinExistence type="inferred from homology"/>
<dbReference type="NCBIfam" id="TIGR00077">
    <property type="entry name" value="lspA"/>
    <property type="match status" value="1"/>
</dbReference>
<evidence type="ECO:0000256" key="4">
    <source>
        <dbReference type="ARBA" id="ARBA00022692"/>
    </source>
</evidence>
<dbReference type="EMBL" id="BAAACX010000028">
    <property type="protein sequence ID" value="GAA0412290.1"/>
    <property type="molecule type" value="Genomic_DNA"/>
</dbReference>
<reference evidence="13" key="1">
    <citation type="journal article" date="2019" name="Int. J. Syst. Evol. Microbiol.">
        <title>The Global Catalogue of Microorganisms (GCM) 10K type strain sequencing project: providing services to taxonomists for standard genome sequencing and annotation.</title>
        <authorList>
            <consortium name="The Broad Institute Genomics Platform"/>
            <consortium name="The Broad Institute Genome Sequencing Center for Infectious Disease"/>
            <person name="Wu L."/>
            <person name="Ma J."/>
        </authorList>
    </citation>
    <scope>NUCLEOTIDE SEQUENCE [LARGE SCALE GENOMIC DNA]</scope>
    <source>
        <strain evidence="13">JCM 12774</strain>
    </source>
</reference>
<dbReference type="InterPro" id="IPR001872">
    <property type="entry name" value="Peptidase_A8"/>
</dbReference>
<evidence type="ECO:0000256" key="8">
    <source>
        <dbReference type="ARBA" id="ARBA00023136"/>
    </source>
</evidence>
<keyword evidence="7 9" id="KW-1133">Transmembrane helix</keyword>
<protein>
    <recommendedName>
        <fullName evidence="9">Lipoprotein signal peptidase</fullName>
        <ecNumber evidence="9">3.4.23.36</ecNumber>
    </recommendedName>
    <alternativeName>
        <fullName evidence="9">Prolipoprotein signal peptidase</fullName>
    </alternativeName>
    <alternativeName>
        <fullName evidence="9">Signal peptidase II</fullName>
        <shortName evidence="9">SPase II</shortName>
    </alternativeName>
</protein>
<feature type="transmembrane region" description="Helical" evidence="9">
    <location>
        <begin position="114"/>
        <end position="131"/>
    </location>
</feature>
<evidence type="ECO:0000256" key="1">
    <source>
        <dbReference type="ARBA" id="ARBA00006139"/>
    </source>
</evidence>
<feature type="transmembrane region" description="Helical" evidence="9">
    <location>
        <begin position="30"/>
        <end position="50"/>
    </location>
</feature>
<keyword evidence="12" id="KW-0449">Lipoprotein</keyword>
<evidence type="ECO:0000313" key="12">
    <source>
        <dbReference type="EMBL" id="GAA0412290.1"/>
    </source>
</evidence>
<evidence type="ECO:0000256" key="3">
    <source>
        <dbReference type="ARBA" id="ARBA00022670"/>
    </source>
</evidence>
<feature type="active site" evidence="9">
    <location>
        <position position="159"/>
    </location>
</feature>
<keyword evidence="2 9" id="KW-1003">Cell membrane</keyword>
<evidence type="ECO:0000256" key="9">
    <source>
        <dbReference type="HAMAP-Rule" id="MF_00161"/>
    </source>
</evidence>
<evidence type="ECO:0000256" key="11">
    <source>
        <dbReference type="RuleBase" id="RU004181"/>
    </source>
</evidence>
<evidence type="ECO:0000256" key="7">
    <source>
        <dbReference type="ARBA" id="ARBA00022989"/>
    </source>
</evidence>
<keyword evidence="5 9" id="KW-0064">Aspartyl protease</keyword>
<keyword evidence="6 9" id="KW-0378">Hydrolase</keyword>
<dbReference type="Pfam" id="PF01252">
    <property type="entry name" value="Peptidase_A8"/>
    <property type="match status" value="1"/>
</dbReference>
<feature type="active site" evidence="9">
    <location>
        <position position="141"/>
    </location>
</feature>
<name>A0ABP3INF3_9BACL</name>
<comment type="catalytic activity">
    <reaction evidence="9 10">
        <text>Release of signal peptides from bacterial membrane prolipoproteins. Hydrolyzes -Xaa-Yaa-Zaa-|-(S,diacylglyceryl)Cys-, in which Xaa is hydrophobic (preferably Leu), and Yaa (Ala or Ser) and Zaa (Gly or Ala) have small, neutral side chains.</text>
        <dbReference type="EC" id="3.4.23.36"/>
    </reaction>
</comment>
<evidence type="ECO:0000256" key="6">
    <source>
        <dbReference type="ARBA" id="ARBA00022801"/>
    </source>
</evidence>
<comment type="similarity">
    <text evidence="1 9 11">Belongs to the peptidase A8 family.</text>
</comment>
<keyword evidence="3 9" id="KW-0645">Protease</keyword>
<feature type="transmembrane region" description="Helical" evidence="9">
    <location>
        <begin position="151"/>
        <end position="171"/>
    </location>
</feature>
<dbReference type="PRINTS" id="PR00781">
    <property type="entry name" value="LIPOSIGPTASE"/>
</dbReference>
<gene>
    <name evidence="9 12" type="primary">lspA</name>
    <name evidence="12" type="ORF">GCM10008933_48170</name>
</gene>
<evidence type="ECO:0000256" key="2">
    <source>
        <dbReference type="ARBA" id="ARBA00022475"/>
    </source>
</evidence>
<dbReference type="HAMAP" id="MF_00161">
    <property type="entry name" value="LspA"/>
    <property type="match status" value="1"/>
</dbReference>
<sequence>MLCYNRQVLHVVNPAGNSAGKRKNEVNSRVIYFLIALVAFLIDQGTKYLIATQLIIGEQIPVIGNFFLITSSRNRGAAFGILQEQRWFFIVITVVVVVGIIWYLQKIRRTSKKMLSIALSLVLGGAVGNFLDRAVSGEVVDFLQLNFGSYTFPIFNIADSCIVIGVILIVLDSLLDIRREKHASSTGQEQEEQL</sequence>
<organism evidence="12 13">
    <name type="scientific">Paenibacillus motobuensis</name>
    <dbReference type="NCBI Taxonomy" id="295324"/>
    <lineage>
        <taxon>Bacteria</taxon>
        <taxon>Bacillati</taxon>
        <taxon>Bacillota</taxon>
        <taxon>Bacilli</taxon>
        <taxon>Bacillales</taxon>
        <taxon>Paenibacillaceae</taxon>
        <taxon>Paenibacillus</taxon>
    </lineage>
</organism>
<keyword evidence="4 9" id="KW-0812">Transmembrane</keyword>
<accession>A0ABP3INF3</accession>
<dbReference type="EC" id="3.4.23.36" evidence="9"/>
<comment type="caution">
    <text evidence="12">The sequence shown here is derived from an EMBL/GenBank/DDBJ whole genome shotgun (WGS) entry which is preliminary data.</text>
</comment>
<keyword evidence="8 9" id="KW-0472">Membrane</keyword>
<keyword evidence="13" id="KW-1185">Reference proteome</keyword>
<comment type="pathway">
    <text evidence="9">Protein modification; lipoprotein biosynthesis (signal peptide cleavage).</text>
</comment>
<evidence type="ECO:0000256" key="10">
    <source>
        <dbReference type="RuleBase" id="RU000594"/>
    </source>
</evidence>
<dbReference type="PROSITE" id="PS00855">
    <property type="entry name" value="SPASE_II"/>
    <property type="match status" value="1"/>
</dbReference>
<comment type="subcellular location">
    <subcellularLocation>
        <location evidence="9">Cell membrane</location>
        <topology evidence="9">Multi-pass membrane protein</topology>
    </subcellularLocation>
</comment>
<evidence type="ECO:0000256" key="5">
    <source>
        <dbReference type="ARBA" id="ARBA00022750"/>
    </source>
</evidence>
<feature type="transmembrane region" description="Helical" evidence="9">
    <location>
        <begin position="87"/>
        <end position="105"/>
    </location>
</feature>
<dbReference type="Proteomes" id="UP001500340">
    <property type="component" value="Unassembled WGS sequence"/>
</dbReference>
<dbReference type="PANTHER" id="PTHR33695:SF1">
    <property type="entry name" value="LIPOPROTEIN SIGNAL PEPTIDASE"/>
    <property type="match status" value="1"/>
</dbReference>
<comment type="function">
    <text evidence="9 10">This protein specifically catalyzes the removal of signal peptides from prolipoproteins.</text>
</comment>
<evidence type="ECO:0000313" key="13">
    <source>
        <dbReference type="Proteomes" id="UP001500340"/>
    </source>
</evidence>
<dbReference type="PANTHER" id="PTHR33695">
    <property type="entry name" value="LIPOPROTEIN SIGNAL PEPTIDASE"/>
    <property type="match status" value="1"/>
</dbReference>